<organism evidence="2 3">
    <name type="scientific">Paramecium octaurelia</name>
    <dbReference type="NCBI Taxonomy" id="43137"/>
    <lineage>
        <taxon>Eukaryota</taxon>
        <taxon>Sar</taxon>
        <taxon>Alveolata</taxon>
        <taxon>Ciliophora</taxon>
        <taxon>Intramacronucleata</taxon>
        <taxon>Oligohymenophorea</taxon>
        <taxon>Peniculida</taxon>
        <taxon>Parameciidae</taxon>
        <taxon>Paramecium</taxon>
    </lineage>
</organism>
<gene>
    <name evidence="2" type="ORF">POCTA_138.1.T0350102</name>
</gene>
<keyword evidence="1" id="KW-0175">Coiled coil</keyword>
<sequence>MQSPQYLIEIIRQKDQEIQNLKKELEILRMGKQVAKEQAKINIEAAYVIQESQKDKMLLELQAQNIKLKKASQQQQQNMISLQKQLNEYQNLISKQNEQQNNEELKTMPIYRTIYQSIQQSQEI</sequence>
<dbReference type="OMA" id="IYRTIYQ"/>
<dbReference type="OrthoDB" id="10514163at2759"/>
<evidence type="ECO:0000313" key="3">
    <source>
        <dbReference type="Proteomes" id="UP000683925"/>
    </source>
</evidence>
<name>A0A8S1U4R0_PAROT</name>
<reference evidence="2" key="1">
    <citation type="submission" date="2021-01" db="EMBL/GenBank/DDBJ databases">
        <authorList>
            <consortium name="Genoscope - CEA"/>
            <person name="William W."/>
        </authorList>
    </citation>
    <scope>NUCLEOTIDE SEQUENCE</scope>
</reference>
<evidence type="ECO:0000256" key="1">
    <source>
        <dbReference type="SAM" id="Coils"/>
    </source>
</evidence>
<dbReference type="AlphaFoldDB" id="A0A8S1U4R0"/>
<accession>A0A8S1U4R0</accession>
<protein>
    <submittedName>
        <fullName evidence="2">Uncharacterized protein</fullName>
    </submittedName>
</protein>
<feature type="coiled-coil region" evidence="1">
    <location>
        <begin position="11"/>
        <end position="106"/>
    </location>
</feature>
<comment type="caution">
    <text evidence="2">The sequence shown here is derived from an EMBL/GenBank/DDBJ whole genome shotgun (WGS) entry which is preliminary data.</text>
</comment>
<keyword evidence="3" id="KW-1185">Reference proteome</keyword>
<proteinExistence type="predicted"/>
<dbReference type="Proteomes" id="UP000683925">
    <property type="component" value="Unassembled WGS sequence"/>
</dbReference>
<dbReference type="EMBL" id="CAJJDP010000035">
    <property type="protein sequence ID" value="CAD8158269.1"/>
    <property type="molecule type" value="Genomic_DNA"/>
</dbReference>
<evidence type="ECO:0000313" key="2">
    <source>
        <dbReference type="EMBL" id="CAD8158269.1"/>
    </source>
</evidence>